<dbReference type="InterPro" id="IPR009642">
    <property type="entry name" value="DUF1236"/>
</dbReference>
<name>A0ABM8PT39_9HYPH</name>
<evidence type="ECO:0000313" key="1">
    <source>
        <dbReference type="EMBL" id="CAD7046902.1"/>
    </source>
</evidence>
<proteinExistence type="predicted"/>
<dbReference type="EMBL" id="CABFWE030000008">
    <property type="protein sequence ID" value="CAD7046902.1"/>
    <property type="molecule type" value="Genomic_DNA"/>
</dbReference>
<accession>A0ABM8PT39</accession>
<dbReference type="Proteomes" id="UP000601041">
    <property type="component" value="Unassembled WGS sequence"/>
</dbReference>
<comment type="caution">
    <text evidence="1">The sequence shown here is derived from an EMBL/GenBank/DDBJ whole genome shotgun (WGS) entry which is preliminary data.</text>
</comment>
<dbReference type="RefSeq" id="WP_142588840.1">
    <property type="nucleotide sequence ID" value="NZ_CABFWE030000008.1"/>
</dbReference>
<reference evidence="1 2" key="1">
    <citation type="submission" date="2020-11" db="EMBL/GenBank/DDBJ databases">
        <authorList>
            <person name="Lassalle F."/>
        </authorList>
    </citation>
    <scope>NUCLEOTIDE SEQUENCE [LARGE SCALE GENOMIC DNA]</scope>
    <source>
        <strain evidence="1 2">AB21</strain>
    </source>
</reference>
<protein>
    <recommendedName>
        <fullName evidence="3">DUF1236 domain-containing protein</fullName>
    </recommendedName>
</protein>
<sequence length="66" mass="7439">MIGYVRNQPLPQNPIQVTELLPAGSRLPDNLQLTPIPDAQQYGFIVVNQDRLIVDLATRRVIMIVD</sequence>
<evidence type="ECO:0000313" key="2">
    <source>
        <dbReference type="Proteomes" id="UP000601041"/>
    </source>
</evidence>
<gene>
    <name evidence="1" type="ORF">RHAB21_03738</name>
</gene>
<evidence type="ECO:0008006" key="3">
    <source>
        <dbReference type="Google" id="ProtNLM"/>
    </source>
</evidence>
<dbReference type="Pfam" id="PF06823">
    <property type="entry name" value="DUF1236"/>
    <property type="match status" value="1"/>
</dbReference>
<keyword evidence="2" id="KW-1185">Reference proteome</keyword>
<organism evidence="1 2">
    <name type="scientific">Pseudorhizobium halotolerans</name>
    <dbReference type="NCBI Taxonomy" id="1233081"/>
    <lineage>
        <taxon>Bacteria</taxon>
        <taxon>Pseudomonadati</taxon>
        <taxon>Pseudomonadota</taxon>
        <taxon>Alphaproteobacteria</taxon>
        <taxon>Hyphomicrobiales</taxon>
        <taxon>Rhizobiaceae</taxon>
        <taxon>Rhizobium/Agrobacterium group</taxon>
        <taxon>Pseudorhizobium</taxon>
    </lineage>
</organism>